<comment type="caution">
    <text evidence="1">The sequence shown here is derived from an EMBL/GenBank/DDBJ whole genome shotgun (WGS) entry which is preliminary data.</text>
</comment>
<evidence type="ECO:0000313" key="2">
    <source>
        <dbReference type="Proteomes" id="UP001630127"/>
    </source>
</evidence>
<keyword evidence="2" id="KW-1185">Reference proteome</keyword>
<name>A0ABD2YZR1_9GENT</name>
<proteinExistence type="predicted"/>
<reference evidence="1 2" key="1">
    <citation type="submission" date="2024-11" db="EMBL/GenBank/DDBJ databases">
        <title>A near-complete genome assembly of Cinchona calisaya.</title>
        <authorList>
            <person name="Lian D.C."/>
            <person name="Zhao X.W."/>
            <person name="Wei L."/>
        </authorList>
    </citation>
    <scope>NUCLEOTIDE SEQUENCE [LARGE SCALE GENOMIC DNA]</scope>
    <source>
        <tissue evidence="1">Nenye</tissue>
    </source>
</reference>
<dbReference type="EMBL" id="JBJUIK010000011">
    <property type="protein sequence ID" value="KAL3512536.1"/>
    <property type="molecule type" value="Genomic_DNA"/>
</dbReference>
<sequence>MERGRSGLGLVGGGNGCWWKEGDGDGLAAGGRRECGGDLVGSAPKKKKKKKLNGIEALVTGRRNDLQNSIAY</sequence>
<gene>
    <name evidence="1" type="ORF">ACH5RR_025253</name>
</gene>
<organism evidence="1 2">
    <name type="scientific">Cinchona calisaya</name>
    <dbReference type="NCBI Taxonomy" id="153742"/>
    <lineage>
        <taxon>Eukaryota</taxon>
        <taxon>Viridiplantae</taxon>
        <taxon>Streptophyta</taxon>
        <taxon>Embryophyta</taxon>
        <taxon>Tracheophyta</taxon>
        <taxon>Spermatophyta</taxon>
        <taxon>Magnoliopsida</taxon>
        <taxon>eudicotyledons</taxon>
        <taxon>Gunneridae</taxon>
        <taxon>Pentapetalae</taxon>
        <taxon>asterids</taxon>
        <taxon>lamiids</taxon>
        <taxon>Gentianales</taxon>
        <taxon>Rubiaceae</taxon>
        <taxon>Cinchonoideae</taxon>
        <taxon>Cinchoneae</taxon>
        <taxon>Cinchona</taxon>
    </lineage>
</organism>
<accession>A0ABD2YZR1</accession>
<protein>
    <submittedName>
        <fullName evidence="1">Uncharacterized protein</fullName>
    </submittedName>
</protein>
<dbReference type="Proteomes" id="UP001630127">
    <property type="component" value="Unassembled WGS sequence"/>
</dbReference>
<dbReference type="AlphaFoldDB" id="A0ABD2YZR1"/>
<evidence type="ECO:0000313" key="1">
    <source>
        <dbReference type="EMBL" id="KAL3512536.1"/>
    </source>
</evidence>